<keyword evidence="4" id="KW-1185">Reference proteome</keyword>
<dbReference type="Proteomes" id="UP001180020">
    <property type="component" value="Unassembled WGS sequence"/>
</dbReference>
<evidence type="ECO:0000259" key="2">
    <source>
        <dbReference type="Pfam" id="PF13456"/>
    </source>
</evidence>
<dbReference type="InterPro" id="IPR036397">
    <property type="entry name" value="RNaseH_sf"/>
</dbReference>
<sequence length="203" mass="22135">MANATKKCLCETIAVHPEWKPDPHTANLLTAIGHPTSSLAPKPPLEVKWSKPDHPWLKMNIDGASKGNPGPSEAGGLFRDHLVNTVLGKAKPSPRISLYIKHILTLLHSLPSWKISHIYRDGNRAADGLANLGITHNHELTWSTPPIQITTYLNDDSTEDNGPPRRGPKAIPQRPLAPSAIQSKTSHNPTQQNPHGHISTTAH</sequence>
<reference evidence="3" key="1">
    <citation type="journal article" date="2023" name="Nat. Commun.">
        <title>Diploid and tetraploid genomes of Acorus and the evolution of monocots.</title>
        <authorList>
            <person name="Ma L."/>
            <person name="Liu K.W."/>
            <person name="Li Z."/>
            <person name="Hsiao Y.Y."/>
            <person name="Qi Y."/>
            <person name="Fu T."/>
            <person name="Tang G.D."/>
            <person name="Zhang D."/>
            <person name="Sun W.H."/>
            <person name="Liu D.K."/>
            <person name="Li Y."/>
            <person name="Chen G.Z."/>
            <person name="Liu X.D."/>
            <person name="Liao X.Y."/>
            <person name="Jiang Y.T."/>
            <person name="Yu X."/>
            <person name="Hao Y."/>
            <person name="Huang J."/>
            <person name="Zhao X.W."/>
            <person name="Ke S."/>
            <person name="Chen Y.Y."/>
            <person name="Wu W.L."/>
            <person name="Hsu J.L."/>
            <person name="Lin Y.F."/>
            <person name="Huang M.D."/>
            <person name="Li C.Y."/>
            <person name="Huang L."/>
            <person name="Wang Z.W."/>
            <person name="Zhao X."/>
            <person name="Zhong W.Y."/>
            <person name="Peng D.H."/>
            <person name="Ahmad S."/>
            <person name="Lan S."/>
            <person name="Zhang J.S."/>
            <person name="Tsai W.C."/>
            <person name="Van de Peer Y."/>
            <person name="Liu Z.J."/>
        </authorList>
    </citation>
    <scope>NUCLEOTIDE SEQUENCE</scope>
    <source>
        <strain evidence="3">CP</strain>
    </source>
</reference>
<comment type="caution">
    <text evidence="3">The sequence shown here is derived from an EMBL/GenBank/DDBJ whole genome shotgun (WGS) entry which is preliminary data.</text>
</comment>
<dbReference type="EMBL" id="JAUJYO010000021">
    <property type="protein sequence ID" value="KAK1283263.1"/>
    <property type="molecule type" value="Genomic_DNA"/>
</dbReference>
<dbReference type="GO" id="GO:0003676">
    <property type="term" value="F:nucleic acid binding"/>
    <property type="evidence" value="ECO:0007669"/>
    <property type="project" value="InterPro"/>
</dbReference>
<dbReference type="GO" id="GO:0004523">
    <property type="term" value="F:RNA-DNA hybrid ribonuclease activity"/>
    <property type="evidence" value="ECO:0007669"/>
    <property type="project" value="InterPro"/>
</dbReference>
<dbReference type="InterPro" id="IPR053151">
    <property type="entry name" value="RNase_H-like"/>
</dbReference>
<dbReference type="InterPro" id="IPR044730">
    <property type="entry name" value="RNase_H-like_dom_plant"/>
</dbReference>
<dbReference type="Gene3D" id="3.30.420.10">
    <property type="entry name" value="Ribonuclease H-like superfamily/Ribonuclease H"/>
    <property type="match status" value="1"/>
</dbReference>
<evidence type="ECO:0000256" key="1">
    <source>
        <dbReference type="SAM" id="MobiDB-lite"/>
    </source>
</evidence>
<feature type="region of interest" description="Disordered" evidence="1">
    <location>
        <begin position="153"/>
        <end position="203"/>
    </location>
</feature>
<dbReference type="Pfam" id="PF13456">
    <property type="entry name" value="RVT_3"/>
    <property type="match status" value="1"/>
</dbReference>
<dbReference type="SUPFAM" id="SSF53098">
    <property type="entry name" value="Ribonuclease H-like"/>
    <property type="match status" value="1"/>
</dbReference>
<accession>A0AAV9C4W4</accession>
<dbReference type="PANTHER" id="PTHR47723">
    <property type="entry name" value="OS05G0353850 PROTEIN"/>
    <property type="match status" value="1"/>
</dbReference>
<protein>
    <submittedName>
        <fullName evidence="3">Ribonuclease H protein</fullName>
    </submittedName>
</protein>
<feature type="compositionally biased region" description="Polar residues" evidence="1">
    <location>
        <begin position="180"/>
        <end position="203"/>
    </location>
</feature>
<reference evidence="3" key="2">
    <citation type="submission" date="2023-06" db="EMBL/GenBank/DDBJ databases">
        <authorList>
            <person name="Ma L."/>
            <person name="Liu K.-W."/>
            <person name="Li Z."/>
            <person name="Hsiao Y.-Y."/>
            <person name="Qi Y."/>
            <person name="Fu T."/>
            <person name="Tang G."/>
            <person name="Zhang D."/>
            <person name="Sun W.-H."/>
            <person name="Liu D.-K."/>
            <person name="Li Y."/>
            <person name="Chen G.-Z."/>
            <person name="Liu X.-D."/>
            <person name="Liao X.-Y."/>
            <person name="Jiang Y.-T."/>
            <person name="Yu X."/>
            <person name="Hao Y."/>
            <person name="Huang J."/>
            <person name="Zhao X.-W."/>
            <person name="Ke S."/>
            <person name="Chen Y.-Y."/>
            <person name="Wu W.-L."/>
            <person name="Hsu J.-L."/>
            <person name="Lin Y.-F."/>
            <person name="Huang M.-D."/>
            <person name="Li C.-Y."/>
            <person name="Huang L."/>
            <person name="Wang Z.-W."/>
            <person name="Zhao X."/>
            <person name="Zhong W.-Y."/>
            <person name="Peng D.-H."/>
            <person name="Ahmad S."/>
            <person name="Lan S."/>
            <person name="Zhang J.-S."/>
            <person name="Tsai W.-C."/>
            <person name="Van De Peer Y."/>
            <person name="Liu Z.-J."/>
        </authorList>
    </citation>
    <scope>NUCLEOTIDE SEQUENCE</scope>
    <source>
        <strain evidence="3">CP</strain>
        <tissue evidence="3">Leaves</tissue>
    </source>
</reference>
<dbReference type="InterPro" id="IPR012337">
    <property type="entry name" value="RNaseH-like_sf"/>
</dbReference>
<dbReference type="InterPro" id="IPR002156">
    <property type="entry name" value="RNaseH_domain"/>
</dbReference>
<name>A0AAV9C4W4_ACOCL</name>
<organism evidence="3 4">
    <name type="scientific">Acorus calamus</name>
    <name type="common">Sweet flag</name>
    <dbReference type="NCBI Taxonomy" id="4465"/>
    <lineage>
        <taxon>Eukaryota</taxon>
        <taxon>Viridiplantae</taxon>
        <taxon>Streptophyta</taxon>
        <taxon>Embryophyta</taxon>
        <taxon>Tracheophyta</taxon>
        <taxon>Spermatophyta</taxon>
        <taxon>Magnoliopsida</taxon>
        <taxon>Liliopsida</taxon>
        <taxon>Acoraceae</taxon>
        <taxon>Acorus</taxon>
    </lineage>
</organism>
<evidence type="ECO:0000313" key="4">
    <source>
        <dbReference type="Proteomes" id="UP001180020"/>
    </source>
</evidence>
<dbReference type="PANTHER" id="PTHR47723:SF19">
    <property type="entry name" value="POLYNUCLEOTIDYL TRANSFERASE, RIBONUCLEASE H-LIKE SUPERFAMILY PROTEIN"/>
    <property type="match status" value="1"/>
</dbReference>
<dbReference type="AlphaFoldDB" id="A0AAV9C4W4"/>
<proteinExistence type="predicted"/>
<evidence type="ECO:0000313" key="3">
    <source>
        <dbReference type="EMBL" id="KAK1283263.1"/>
    </source>
</evidence>
<dbReference type="CDD" id="cd06222">
    <property type="entry name" value="RNase_H_like"/>
    <property type="match status" value="1"/>
</dbReference>
<feature type="domain" description="RNase H type-1" evidence="2">
    <location>
        <begin position="82"/>
        <end position="132"/>
    </location>
</feature>
<gene>
    <name evidence="3" type="ORF">QJS10_CPB21g00001</name>
</gene>